<dbReference type="SUPFAM" id="SSF89550">
    <property type="entry name" value="PHP domain-like"/>
    <property type="match status" value="1"/>
</dbReference>
<dbReference type="OrthoDB" id="5957391at2759"/>
<dbReference type="Gene3D" id="3.20.20.140">
    <property type="entry name" value="Metal-dependent hydrolases"/>
    <property type="match status" value="2"/>
</dbReference>
<dbReference type="PANTHER" id="PTHR21039">
    <property type="entry name" value="HISTIDINOL PHOSPHATASE-RELATED"/>
    <property type="match status" value="1"/>
</dbReference>
<dbReference type="EMBL" id="AZHD01000022">
    <property type="protein sequence ID" value="OAA54845.1"/>
    <property type="molecule type" value="Genomic_DNA"/>
</dbReference>
<dbReference type="STRING" id="1081102.A0A162IBP0"/>
<dbReference type="PANTHER" id="PTHR21039:SF0">
    <property type="entry name" value="HISTIDINOL-PHOSPHATASE"/>
    <property type="match status" value="1"/>
</dbReference>
<evidence type="ECO:0000256" key="3">
    <source>
        <dbReference type="ARBA" id="ARBA00013085"/>
    </source>
</evidence>
<protein>
    <recommendedName>
        <fullName evidence="3 8">Histidinol-phosphatase</fullName>
        <shortName evidence="8">HolPase</shortName>
        <ecNumber evidence="3 8">3.1.3.15</ecNumber>
    </recommendedName>
</protein>
<evidence type="ECO:0000259" key="10">
    <source>
        <dbReference type="Pfam" id="PF02811"/>
    </source>
</evidence>
<dbReference type="NCBIfam" id="TIGR01856">
    <property type="entry name" value="hisJ_fam"/>
    <property type="match status" value="1"/>
</dbReference>
<sequence length="324" mass="35058">MAFTMHSHSGQFCAHAVDQLEDVIRRAVALGFRTIGLTEHMPRTHAADLYPEELAGSGHDPAAALATLQSHFAAYLREAVRLRDAYADRITVLVGFESEWIRGAADDGARVQALAAHPAVDYFVGSLHHVGARGTPIDYDKGMYAEAMKLAAAALTPASVPQRNLQCVADYGGWLECNTAALRKGLAEPYPGRSIAAAWLQLGGKFTLGDDSHGVAHVATHYRQGLAYLASLGVTEVWTLGRRRRRREKEEEEKEEEGSGEAGDSELVEVSVPLAEFAASLRLEEDENKEMSTTVTTTATTTTTTTPIPTNIDRKEDIATIDAA</sequence>
<comment type="similarity">
    <text evidence="2 8">Belongs to the PHP hydrolase family. HisK subfamily.</text>
</comment>
<evidence type="ECO:0000256" key="2">
    <source>
        <dbReference type="ARBA" id="ARBA00009152"/>
    </source>
</evidence>
<dbReference type="UniPathway" id="UPA00031">
    <property type="reaction ID" value="UER00013"/>
</dbReference>
<name>A0A162IBP0_9HYPO</name>
<proteinExistence type="inferred from homology"/>
<feature type="compositionally biased region" description="Acidic residues" evidence="9">
    <location>
        <begin position="250"/>
        <end position="267"/>
    </location>
</feature>
<dbReference type="InterPro" id="IPR004013">
    <property type="entry name" value="PHP_dom"/>
</dbReference>
<dbReference type="AlphaFoldDB" id="A0A162IBP0"/>
<dbReference type="Pfam" id="PF02811">
    <property type="entry name" value="PHP"/>
    <property type="match status" value="1"/>
</dbReference>
<comment type="pathway">
    <text evidence="1 8">Amino-acid biosynthesis; L-histidine biosynthesis; L-histidine from 5-phospho-alpha-D-ribose 1-diphosphate: step 8/9.</text>
</comment>
<dbReference type="Proteomes" id="UP000076874">
    <property type="component" value="Unassembled WGS sequence"/>
</dbReference>
<keyword evidence="6 8" id="KW-0368">Histidine biosynthesis</keyword>
<dbReference type="GO" id="GO:0000105">
    <property type="term" value="P:L-histidine biosynthetic process"/>
    <property type="evidence" value="ECO:0007669"/>
    <property type="project" value="UniProtKB-UniRule"/>
</dbReference>
<evidence type="ECO:0000256" key="4">
    <source>
        <dbReference type="ARBA" id="ARBA00022605"/>
    </source>
</evidence>
<keyword evidence="4 8" id="KW-0028">Amino-acid biosynthesis</keyword>
<dbReference type="InterPro" id="IPR016195">
    <property type="entry name" value="Pol/histidinol_Pase-like"/>
</dbReference>
<evidence type="ECO:0000256" key="8">
    <source>
        <dbReference type="RuleBase" id="RU366003"/>
    </source>
</evidence>
<comment type="catalytic activity">
    <reaction evidence="7 8">
        <text>L-histidinol phosphate + H2O = L-histidinol + phosphate</text>
        <dbReference type="Rhea" id="RHEA:14465"/>
        <dbReference type="ChEBI" id="CHEBI:15377"/>
        <dbReference type="ChEBI" id="CHEBI:43474"/>
        <dbReference type="ChEBI" id="CHEBI:57699"/>
        <dbReference type="ChEBI" id="CHEBI:57980"/>
        <dbReference type="EC" id="3.1.3.15"/>
    </reaction>
</comment>
<organism evidence="11 12">
    <name type="scientific">Niveomyces insectorum RCEF 264</name>
    <dbReference type="NCBI Taxonomy" id="1081102"/>
    <lineage>
        <taxon>Eukaryota</taxon>
        <taxon>Fungi</taxon>
        <taxon>Dikarya</taxon>
        <taxon>Ascomycota</taxon>
        <taxon>Pezizomycotina</taxon>
        <taxon>Sordariomycetes</taxon>
        <taxon>Hypocreomycetidae</taxon>
        <taxon>Hypocreales</taxon>
        <taxon>Cordycipitaceae</taxon>
        <taxon>Niveomyces</taxon>
    </lineage>
</organism>
<dbReference type="GO" id="GO:0005737">
    <property type="term" value="C:cytoplasm"/>
    <property type="evidence" value="ECO:0007669"/>
    <property type="project" value="TreeGrafter"/>
</dbReference>
<accession>A0A162IBP0</accession>
<dbReference type="EC" id="3.1.3.15" evidence="3 8"/>
<gene>
    <name evidence="11" type="ORF">SPI_08716</name>
</gene>
<comment type="caution">
    <text evidence="11">The sequence shown here is derived from an EMBL/GenBank/DDBJ whole genome shotgun (WGS) entry which is preliminary data.</text>
</comment>
<feature type="domain" description="PHP" evidence="10">
    <location>
        <begin position="5"/>
        <end position="145"/>
    </location>
</feature>
<evidence type="ECO:0000313" key="12">
    <source>
        <dbReference type="Proteomes" id="UP000076874"/>
    </source>
</evidence>
<feature type="compositionally biased region" description="Low complexity" evidence="9">
    <location>
        <begin position="293"/>
        <end position="306"/>
    </location>
</feature>
<dbReference type="GO" id="GO:0004401">
    <property type="term" value="F:histidinol-phosphatase activity"/>
    <property type="evidence" value="ECO:0007669"/>
    <property type="project" value="UniProtKB-UniRule"/>
</dbReference>
<evidence type="ECO:0000256" key="1">
    <source>
        <dbReference type="ARBA" id="ARBA00004970"/>
    </source>
</evidence>
<evidence type="ECO:0000256" key="9">
    <source>
        <dbReference type="SAM" id="MobiDB-lite"/>
    </source>
</evidence>
<dbReference type="InterPro" id="IPR010140">
    <property type="entry name" value="Histidinol_P_phosphatase_HisJ"/>
</dbReference>
<evidence type="ECO:0000256" key="7">
    <source>
        <dbReference type="ARBA" id="ARBA00049158"/>
    </source>
</evidence>
<feature type="region of interest" description="Disordered" evidence="9">
    <location>
        <begin position="242"/>
        <end position="324"/>
    </location>
</feature>
<evidence type="ECO:0000256" key="6">
    <source>
        <dbReference type="ARBA" id="ARBA00023102"/>
    </source>
</evidence>
<keyword evidence="12" id="KW-1185">Reference proteome</keyword>
<keyword evidence="5 8" id="KW-0378">Hydrolase</keyword>
<evidence type="ECO:0000256" key="5">
    <source>
        <dbReference type="ARBA" id="ARBA00022801"/>
    </source>
</evidence>
<reference evidence="11 12" key="1">
    <citation type="journal article" date="2016" name="Genome Biol. Evol.">
        <title>Divergent and convergent evolution of fungal pathogenicity.</title>
        <authorList>
            <person name="Shang Y."/>
            <person name="Xiao G."/>
            <person name="Zheng P."/>
            <person name="Cen K."/>
            <person name="Zhan S."/>
            <person name="Wang C."/>
        </authorList>
    </citation>
    <scope>NUCLEOTIDE SEQUENCE [LARGE SCALE GENOMIC DNA]</scope>
    <source>
        <strain evidence="11 12">RCEF 264</strain>
    </source>
</reference>
<evidence type="ECO:0000313" key="11">
    <source>
        <dbReference type="EMBL" id="OAA54845.1"/>
    </source>
</evidence>